<dbReference type="InterPro" id="IPR036866">
    <property type="entry name" value="RibonucZ/Hydroxyglut_hydro"/>
</dbReference>
<evidence type="ECO:0000259" key="2">
    <source>
        <dbReference type="PROSITE" id="PS50213"/>
    </source>
</evidence>
<dbReference type="InterPro" id="IPR000782">
    <property type="entry name" value="FAS1_domain"/>
</dbReference>
<keyword evidence="4" id="KW-1185">Reference proteome</keyword>
<comment type="caution">
    <text evidence="3">The sequence shown here is derived from an EMBL/GenBank/DDBJ whole genome shotgun (WGS) entry which is preliminary data.</text>
</comment>
<dbReference type="PROSITE" id="PS50213">
    <property type="entry name" value="FAS1"/>
    <property type="match status" value="1"/>
</dbReference>
<dbReference type="PANTHER" id="PTHR36839:SF1">
    <property type="entry name" value="METALLO-BETA-LACTAMASE FAMILY PROTEIN (AFU_ORTHOLOGUE AFUA_5G12770)"/>
    <property type="match status" value="1"/>
</dbReference>
<sequence>MKPASLFAYPAATACLIVAASAALRPLSDIIKAFDIHQLPLLTNPPPNMPSDDSVSTGVIISDVIGKTQAIAIFSGLTRDIDPVSGRLDDASQNATVLAPDNNAMKNLKRKPWEDAEDYDTFGAEAYKGQDGEDRAHKNLRIFVERHIVPESPWAEGKKVKTLNGNEIWWETKEGKKTIQPADIEVTSVADKVSNGEVWVIRGSLARPLLHEVKFKMHYESGDLAVCFTCGTQFDAPFASPPPNCPICEDPRQYVPPTGQQWTSLNNERSSQKNKFTTDPHDTRIHYITTKPIAPSTTTMPAGLSESTSTTKQLGIGERAILLQTEHGNVLWDLVAWLDDGTVDFIKSKGGLKAIVISHPHFWTTHLEWARVFGCPVYLQEADKEWIQRKEDPQGLRRFVSGETEILPGVTSLQAGGHFPGSSFLHWDSKLFIADTMMSVPSGFSKPHSSKANPDAVTYSFMWAYPNMIPLPPSEVLGIWKSIKGVEFESTYGGFMGQNVVGRKGLKGEVLESAKVFLKRGGHVGCEIFDETV</sequence>
<dbReference type="PROSITE" id="PS51257">
    <property type="entry name" value="PROKAR_LIPOPROTEIN"/>
    <property type="match status" value="1"/>
</dbReference>
<evidence type="ECO:0000313" key="3">
    <source>
        <dbReference type="EMBL" id="KAF9736363.1"/>
    </source>
</evidence>
<reference evidence="3" key="1">
    <citation type="journal article" date="2020" name="Mol. Plant Microbe Interact.">
        <title>Genome Sequence of the Biocontrol Agent Coniothyrium minitans strain Conio (IMI 134523).</title>
        <authorList>
            <person name="Patel D."/>
            <person name="Shittu T.A."/>
            <person name="Baroncelli R."/>
            <person name="Muthumeenakshi S."/>
            <person name="Osborne T.H."/>
            <person name="Janganan T.K."/>
            <person name="Sreenivasaprasad S."/>
        </authorList>
    </citation>
    <scope>NUCLEOTIDE SEQUENCE</scope>
    <source>
        <strain evidence="3">Conio</strain>
    </source>
</reference>
<dbReference type="Proteomes" id="UP000756921">
    <property type="component" value="Unassembled WGS sequence"/>
</dbReference>
<dbReference type="AlphaFoldDB" id="A0A9P6GJR5"/>
<protein>
    <submittedName>
        <fullName evidence="3">Metallo-beta-lactamase family protein</fullName>
    </submittedName>
</protein>
<name>A0A9P6GJR5_9PLEO</name>
<feature type="chain" id="PRO_5040165492" evidence="1">
    <location>
        <begin position="23"/>
        <end position="533"/>
    </location>
</feature>
<gene>
    <name evidence="3" type="ORF">PMIN01_06279</name>
</gene>
<dbReference type="SUPFAM" id="SSF82153">
    <property type="entry name" value="FAS1 domain"/>
    <property type="match status" value="1"/>
</dbReference>
<dbReference type="OrthoDB" id="17458at2759"/>
<keyword evidence="1" id="KW-0732">Signal</keyword>
<proteinExistence type="predicted"/>
<dbReference type="EMBL" id="WJXW01000005">
    <property type="protein sequence ID" value="KAF9736363.1"/>
    <property type="molecule type" value="Genomic_DNA"/>
</dbReference>
<organism evidence="3 4">
    <name type="scientific">Paraphaeosphaeria minitans</name>
    <dbReference type="NCBI Taxonomy" id="565426"/>
    <lineage>
        <taxon>Eukaryota</taxon>
        <taxon>Fungi</taxon>
        <taxon>Dikarya</taxon>
        <taxon>Ascomycota</taxon>
        <taxon>Pezizomycotina</taxon>
        <taxon>Dothideomycetes</taxon>
        <taxon>Pleosporomycetidae</taxon>
        <taxon>Pleosporales</taxon>
        <taxon>Massarineae</taxon>
        <taxon>Didymosphaeriaceae</taxon>
        <taxon>Paraphaeosphaeria</taxon>
    </lineage>
</organism>
<dbReference type="Gene3D" id="2.30.180.10">
    <property type="entry name" value="FAS1 domain"/>
    <property type="match status" value="1"/>
</dbReference>
<dbReference type="PANTHER" id="PTHR36839">
    <property type="entry name" value="METALLO-BETA-LACTAMASE FAMILY PROTEIN (AFU_ORTHOLOGUE AFUA_5G12770)"/>
    <property type="match status" value="1"/>
</dbReference>
<accession>A0A9P6GJR5</accession>
<feature type="domain" description="FAS1" evidence="2">
    <location>
        <begin position="58"/>
        <end position="205"/>
    </location>
</feature>
<dbReference type="SUPFAM" id="SSF56281">
    <property type="entry name" value="Metallo-hydrolase/oxidoreductase"/>
    <property type="match status" value="1"/>
</dbReference>
<dbReference type="InterPro" id="IPR001279">
    <property type="entry name" value="Metallo-B-lactamas"/>
</dbReference>
<feature type="signal peptide" evidence="1">
    <location>
        <begin position="1"/>
        <end position="22"/>
    </location>
</feature>
<dbReference type="Gene3D" id="3.60.15.10">
    <property type="entry name" value="Ribonuclease Z/Hydroxyacylglutathione hydrolase-like"/>
    <property type="match status" value="1"/>
</dbReference>
<evidence type="ECO:0000256" key="1">
    <source>
        <dbReference type="SAM" id="SignalP"/>
    </source>
</evidence>
<dbReference type="SMART" id="SM00849">
    <property type="entry name" value="Lactamase_B"/>
    <property type="match status" value="1"/>
</dbReference>
<evidence type="ECO:0000313" key="4">
    <source>
        <dbReference type="Proteomes" id="UP000756921"/>
    </source>
</evidence>
<dbReference type="InterPro" id="IPR036378">
    <property type="entry name" value="FAS1_dom_sf"/>
</dbReference>